<keyword evidence="4" id="KW-0238">DNA-binding</keyword>
<organism evidence="6 7">
    <name type="scientific">Chryseolinea soli</name>
    <dbReference type="NCBI Taxonomy" id="2321403"/>
    <lineage>
        <taxon>Bacteria</taxon>
        <taxon>Pseudomonadati</taxon>
        <taxon>Bacteroidota</taxon>
        <taxon>Cytophagia</taxon>
        <taxon>Cytophagales</taxon>
        <taxon>Fulvivirgaceae</taxon>
        <taxon>Chryseolinea</taxon>
    </lineage>
</organism>
<evidence type="ECO:0000256" key="1">
    <source>
        <dbReference type="ARBA" id="ARBA00010641"/>
    </source>
</evidence>
<dbReference type="InterPro" id="IPR039425">
    <property type="entry name" value="RNA_pol_sigma-70-like"/>
</dbReference>
<dbReference type="SUPFAM" id="SSF88659">
    <property type="entry name" value="Sigma3 and sigma4 domains of RNA polymerase sigma factors"/>
    <property type="match status" value="1"/>
</dbReference>
<dbReference type="PANTHER" id="PTHR43133">
    <property type="entry name" value="RNA POLYMERASE ECF-TYPE SIGMA FACTO"/>
    <property type="match status" value="1"/>
</dbReference>
<evidence type="ECO:0000313" key="7">
    <source>
        <dbReference type="Proteomes" id="UP000266183"/>
    </source>
</evidence>
<gene>
    <name evidence="6" type="ORF">D4L85_17420</name>
</gene>
<keyword evidence="2" id="KW-0805">Transcription regulation</keyword>
<dbReference type="InterPro" id="IPR013324">
    <property type="entry name" value="RNA_pol_sigma_r3/r4-like"/>
</dbReference>
<dbReference type="InterPro" id="IPR036388">
    <property type="entry name" value="WH-like_DNA-bd_sf"/>
</dbReference>
<dbReference type="EMBL" id="CP032382">
    <property type="protein sequence ID" value="AYB32243.1"/>
    <property type="molecule type" value="Genomic_DNA"/>
</dbReference>
<evidence type="ECO:0000256" key="4">
    <source>
        <dbReference type="ARBA" id="ARBA00023125"/>
    </source>
</evidence>
<dbReference type="InterPro" id="IPR013325">
    <property type="entry name" value="RNA_pol_sigma_r2"/>
</dbReference>
<comment type="similarity">
    <text evidence="1">Belongs to the sigma-70 factor family. ECF subfamily.</text>
</comment>
<reference evidence="7" key="1">
    <citation type="submission" date="2018-09" db="EMBL/GenBank/DDBJ databases">
        <title>Chryseolinea sp. KIS68-18 isolated from soil.</title>
        <authorList>
            <person name="Weon H.-Y."/>
            <person name="Kwon S.-W."/>
            <person name="Lee S.A."/>
        </authorList>
    </citation>
    <scope>NUCLEOTIDE SEQUENCE [LARGE SCALE GENOMIC DNA]</scope>
    <source>
        <strain evidence="7">KIS68-18</strain>
    </source>
</reference>
<proteinExistence type="inferred from homology"/>
<sequence length="193" mass="22783">MMQSEIIEKIRSGGQAELAWIYEEYRQEFLQWIGKEYRCSSDDSKDIYQLTILIFHDNIKQGKLEHLVSSVKTYLFGIGKNIALENMRKEKRYTPINQEKWLKEYLIDDTPQGTDESFFDLAKTALEKLGQPCQKLVEMFYYEKKSITEIATAMQYKNPETAKNQKCKCMARLRKIFDTEMTKPQNVVPHGYH</sequence>
<dbReference type="GO" id="GO:0003677">
    <property type="term" value="F:DNA binding"/>
    <property type="evidence" value="ECO:0007669"/>
    <property type="project" value="UniProtKB-KW"/>
</dbReference>
<dbReference type="KEGG" id="chk:D4L85_17420"/>
<keyword evidence="5" id="KW-0804">Transcription</keyword>
<dbReference type="InterPro" id="IPR014284">
    <property type="entry name" value="RNA_pol_sigma-70_dom"/>
</dbReference>
<evidence type="ECO:0000256" key="5">
    <source>
        <dbReference type="ARBA" id="ARBA00023163"/>
    </source>
</evidence>
<protein>
    <submittedName>
        <fullName evidence="6">Sigma-70 family RNA polymerase sigma factor</fullName>
    </submittedName>
</protein>
<dbReference type="AlphaFoldDB" id="A0A385SKF8"/>
<accession>A0A385SKF8</accession>
<dbReference type="OrthoDB" id="1099849at2"/>
<dbReference type="NCBIfam" id="TIGR02937">
    <property type="entry name" value="sigma70-ECF"/>
    <property type="match status" value="1"/>
</dbReference>
<name>A0A385SKF8_9BACT</name>
<evidence type="ECO:0000256" key="3">
    <source>
        <dbReference type="ARBA" id="ARBA00023082"/>
    </source>
</evidence>
<evidence type="ECO:0000256" key="2">
    <source>
        <dbReference type="ARBA" id="ARBA00023015"/>
    </source>
</evidence>
<keyword evidence="3" id="KW-0731">Sigma factor</keyword>
<dbReference type="GO" id="GO:0006352">
    <property type="term" value="P:DNA-templated transcription initiation"/>
    <property type="evidence" value="ECO:0007669"/>
    <property type="project" value="InterPro"/>
</dbReference>
<keyword evidence="7" id="KW-1185">Reference proteome</keyword>
<dbReference type="Gene3D" id="1.10.1740.10">
    <property type="match status" value="1"/>
</dbReference>
<dbReference type="RefSeq" id="WP_119755501.1">
    <property type="nucleotide sequence ID" value="NZ_CP032382.1"/>
</dbReference>
<dbReference type="Gene3D" id="1.10.10.10">
    <property type="entry name" value="Winged helix-like DNA-binding domain superfamily/Winged helix DNA-binding domain"/>
    <property type="match status" value="1"/>
</dbReference>
<dbReference type="Proteomes" id="UP000266183">
    <property type="component" value="Chromosome"/>
</dbReference>
<dbReference type="PANTHER" id="PTHR43133:SF8">
    <property type="entry name" value="RNA POLYMERASE SIGMA FACTOR HI_1459-RELATED"/>
    <property type="match status" value="1"/>
</dbReference>
<dbReference type="SUPFAM" id="SSF88946">
    <property type="entry name" value="Sigma2 domain of RNA polymerase sigma factors"/>
    <property type="match status" value="1"/>
</dbReference>
<dbReference type="GO" id="GO:0016987">
    <property type="term" value="F:sigma factor activity"/>
    <property type="evidence" value="ECO:0007669"/>
    <property type="project" value="UniProtKB-KW"/>
</dbReference>
<evidence type="ECO:0000313" key="6">
    <source>
        <dbReference type="EMBL" id="AYB32243.1"/>
    </source>
</evidence>